<keyword evidence="3" id="KW-0812">Transmembrane</keyword>
<dbReference type="InterPro" id="IPR036526">
    <property type="entry name" value="C-N_Hydrolase_sf"/>
</dbReference>
<accession>J9VEY1</accession>
<keyword evidence="3" id="KW-0472">Membrane</keyword>
<keyword evidence="2" id="KW-0378">Hydrolase</keyword>
<dbReference type="RefSeq" id="XP_012046763.1">
    <property type="nucleotide sequence ID" value="XM_012191373.1"/>
</dbReference>
<dbReference type="PANTHER" id="PTHR46044:SF14">
    <property type="entry name" value="ARYLACETONITRILASE"/>
    <property type="match status" value="1"/>
</dbReference>
<name>J9VEY1_CRYN9</name>
<keyword evidence="6" id="KW-1185">Reference proteome</keyword>
<dbReference type="InterPro" id="IPR044149">
    <property type="entry name" value="Nitrilases_CHs"/>
</dbReference>
<dbReference type="InterPro" id="IPR003010">
    <property type="entry name" value="C-N_Hydrolase"/>
</dbReference>
<gene>
    <name evidence="5" type="ORF">CNAG_00507</name>
</gene>
<dbReference type="HOGENOM" id="CLU_030130_6_0_1"/>
<dbReference type="KEGG" id="cng:CNAG_00507"/>
<feature type="transmembrane region" description="Helical" evidence="3">
    <location>
        <begin position="28"/>
        <end position="52"/>
    </location>
</feature>
<dbReference type="PANTHER" id="PTHR46044">
    <property type="entry name" value="NITRILASE"/>
    <property type="match status" value="1"/>
</dbReference>
<dbReference type="GeneID" id="23884307"/>
<evidence type="ECO:0000256" key="2">
    <source>
        <dbReference type="ARBA" id="ARBA00022801"/>
    </source>
</evidence>
<reference evidence="5 6" key="1">
    <citation type="journal article" date="2014" name="PLoS Genet.">
        <title>Analysis of the genome and transcriptome of Cryptococcus neoformans var. grubii reveals complex RNA expression and microevolution leading to virulence attenuation.</title>
        <authorList>
            <person name="Janbon G."/>
            <person name="Ormerod K.L."/>
            <person name="Paulet D."/>
            <person name="Byrnes E.J.III."/>
            <person name="Yadav V."/>
            <person name="Chatterjee G."/>
            <person name="Mullapudi N."/>
            <person name="Hon C.C."/>
            <person name="Billmyre R.B."/>
            <person name="Brunel F."/>
            <person name="Bahn Y.S."/>
            <person name="Chen W."/>
            <person name="Chen Y."/>
            <person name="Chow E.W."/>
            <person name="Coppee J.Y."/>
            <person name="Floyd-Averette A."/>
            <person name="Gaillardin C."/>
            <person name="Gerik K.J."/>
            <person name="Goldberg J."/>
            <person name="Gonzalez-Hilarion S."/>
            <person name="Gujja S."/>
            <person name="Hamlin J.L."/>
            <person name="Hsueh Y.P."/>
            <person name="Ianiri G."/>
            <person name="Jones S."/>
            <person name="Kodira C.D."/>
            <person name="Kozubowski L."/>
            <person name="Lam W."/>
            <person name="Marra M."/>
            <person name="Mesner L.D."/>
            <person name="Mieczkowski P.A."/>
            <person name="Moyrand F."/>
            <person name="Nielsen K."/>
            <person name="Proux C."/>
            <person name="Rossignol T."/>
            <person name="Schein J.E."/>
            <person name="Sun S."/>
            <person name="Wollschlaeger C."/>
            <person name="Wood I.A."/>
            <person name="Zeng Q."/>
            <person name="Neuveglise C."/>
            <person name="Newlon C.S."/>
            <person name="Perfect J.R."/>
            <person name="Lodge J.K."/>
            <person name="Idnurm A."/>
            <person name="Stajich J.E."/>
            <person name="Kronstad J.W."/>
            <person name="Sanyal K."/>
            <person name="Heitman J."/>
            <person name="Fraser J.A."/>
            <person name="Cuomo C.A."/>
            <person name="Dietrich F.S."/>
        </authorList>
    </citation>
    <scope>NUCLEOTIDE SEQUENCE [LARGE SCALE GENOMIC DNA]</scope>
    <source>
        <strain evidence="6">H99 / ATCC 208821 / CBS 10515 / FGSC 9487</strain>
    </source>
</reference>
<dbReference type="SUPFAM" id="SSF56317">
    <property type="entry name" value="Carbon-nitrogen hydrolase"/>
    <property type="match status" value="1"/>
</dbReference>
<dbReference type="Proteomes" id="UP000010091">
    <property type="component" value="Chromosome 1"/>
</dbReference>
<feature type="domain" description="CN hydrolase" evidence="4">
    <location>
        <begin position="67"/>
        <end position="294"/>
    </location>
</feature>
<evidence type="ECO:0000313" key="5">
    <source>
        <dbReference type="EMBL" id="AFR92638.1"/>
    </source>
</evidence>
<comment type="similarity">
    <text evidence="1">Belongs to the carbon-nitrogen hydrolase superfamily. Nitrilase family.</text>
</comment>
<dbReference type="PROSITE" id="PS50263">
    <property type="entry name" value="CN_HYDROLASE"/>
    <property type="match status" value="1"/>
</dbReference>
<keyword evidence="3" id="KW-1133">Transmembrane helix</keyword>
<evidence type="ECO:0000259" key="4">
    <source>
        <dbReference type="PROSITE" id="PS50263"/>
    </source>
</evidence>
<evidence type="ECO:0000313" key="6">
    <source>
        <dbReference type="Proteomes" id="UP000010091"/>
    </source>
</evidence>
<proteinExistence type="inferred from homology"/>
<dbReference type="Gene3D" id="3.60.110.10">
    <property type="entry name" value="Carbon-nitrogen hydrolase"/>
    <property type="match status" value="2"/>
</dbReference>
<evidence type="ECO:0000256" key="3">
    <source>
        <dbReference type="SAM" id="Phobius"/>
    </source>
</evidence>
<dbReference type="OrthoDB" id="10250282at2759"/>
<dbReference type="VEuPathDB" id="FungiDB:CNAG_00507"/>
<dbReference type="EMBL" id="CP003820">
    <property type="protein sequence ID" value="AFR92638.1"/>
    <property type="molecule type" value="Genomic_DNA"/>
</dbReference>
<sequence length="309" mass="34368">MCNRQLNLALSGQRSGGSWRWDNKKRQYATLMICWIFSTFLSLCFGFQMIVYKDHQNNDISIAPQTARIAAVQAKSVWLDLDGGVDKVCIIIKETGEKGVEVLGFPGVFIPGFPFQIHTPAPDEDFVLQYRKNSLVVSDKPAPHWIVVGFSERLGSTLFLAQSFINPSGDVVHHRRKLKPTHVERYLFGDGQVKVFRCIFPSQRDVPHFSTSDMSGDVVTRFMAIEGGCFTMTCTAIISKEGSQTMRILSTLGGPAAVLTEGGDFSAIYSPSGRKVAQSKDQFKGELAIADVYLEEIHRHKQMADCIGH</sequence>
<dbReference type="GO" id="GO:0016787">
    <property type="term" value="F:hydrolase activity"/>
    <property type="evidence" value="ECO:0007669"/>
    <property type="project" value="UniProtKB-KW"/>
</dbReference>
<organism evidence="5 6">
    <name type="scientific">Cryptococcus neoformans (strain H99 / ATCC 208821 / CBS 10515 / FGSC 9487)</name>
    <name type="common">Cryptococcus neoformans var. grubii serotype A</name>
    <dbReference type="NCBI Taxonomy" id="235443"/>
    <lineage>
        <taxon>Eukaryota</taxon>
        <taxon>Fungi</taxon>
        <taxon>Dikarya</taxon>
        <taxon>Basidiomycota</taxon>
        <taxon>Agaricomycotina</taxon>
        <taxon>Tremellomycetes</taxon>
        <taxon>Tremellales</taxon>
        <taxon>Cryptococcaceae</taxon>
        <taxon>Cryptococcus</taxon>
        <taxon>Cryptococcus neoformans species complex</taxon>
    </lineage>
</organism>
<dbReference type="AlphaFoldDB" id="J9VEY1"/>
<protein>
    <submittedName>
        <fullName evidence="5">Nitrilase</fullName>
    </submittedName>
</protein>
<evidence type="ECO:0000256" key="1">
    <source>
        <dbReference type="ARBA" id="ARBA00008129"/>
    </source>
</evidence>
<dbReference type="Pfam" id="PF00795">
    <property type="entry name" value="CN_hydrolase"/>
    <property type="match status" value="1"/>
</dbReference>